<name>A0ACB6Z4H3_THEGA</name>
<keyword evidence="2" id="KW-1185">Reference proteome</keyword>
<sequence>MEKFETLQPTRLYAPDVKTGKLQKVATAPAQFVGRLPIDLHILVLIHLPIPDLPAYARCSRSLSNLSRHEKVWETKWNALRFAKYTHFQALLDQLEDTKKIKDGGLMKNMPPTLTVGDVDDDFGDFAQAQVPTTAGFTAIEVDKSQVYASVSSMRPPTYLELYRRAHGLLKPYTTSLSSPPHAVLASLFPSVPGVPPIPLLQQSRILHLVLLWLSPQIQPLRKWKDFNASLRSAADRYEANLLAAFDIAESRKDEKGMIEAAEASWEVFDRVGEWELGRVWAEKREIFYEATEWNPMDNLTQQSQLAFDAMDEFMKYVLKSFTENGSVAIRVFPNESLALLSFASKLATDVIAEYITPLLSRAREISNDSFLRATAACFKESWKLVDTIIQVSSGHSKSTISRTQAEDVIYRMFEENMDEYLDEEIESLRNALELVCRGWDKKVNGFISEHASSSTDHARFLSSHNPAQVKRNVLASFTDVLLLPVTIVPKTVGMTVGAVGAAAGAAGSAAVQGLQMLNPQRWAGSNTTTNGYSQRFDAGDMLFEIGGADDEDDEPAPAPARSSLNEAQGATSKQPPHTALQPPTTTTVAPTWETLDLFLSLDVALELIHADRVSLKRVDAFAAYPGRYGYKVHDTIEEVFILMLQALAERHLKPGFERAVEKLHTFKPDEHQESGQRVAPLAQFFELVHIGDTIQSMVQVYFDKELAPHIDRTDFLNGVVREKKRFENVLDESVAAGLNAGTDVLMNQVEHIIITKTQPREYYPAEDQALDLGITVGCSEAIKCLELHCKLVKGSTSKEVLEVFYQEVGIRLIAILQKHIKRQIISLNGGFKLIADLNAYYAFIVGLKVQSITTDFSHLKMLGHVFVVDDAKDLAQIVRDATRYGGSYRPEDVYEFIQRRSDWKKIEKTVDKTMYNLSFKEDCVVC</sequence>
<protein>
    <submittedName>
        <fullName evidence="1">Uncharacterized protein</fullName>
    </submittedName>
</protein>
<reference evidence="1" key="1">
    <citation type="submission" date="2019-10" db="EMBL/GenBank/DDBJ databases">
        <authorList>
            <consortium name="DOE Joint Genome Institute"/>
            <person name="Kuo A."/>
            <person name="Miyauchi S."/>
            <person name="Kiss E."/>
            <person name="Drula E."/>
            <person name="Kohler A."/>
            <person name="Sanchez-Garcia M."/>
            <person name="Andreopoulos B."/>
            <person name="Barry K.W."/>
            <person name="Bonito G."/>
            <person name="Buee M."/>
            <person name="Carver A."/>
            <person name="Chen C."/>
            <person name="Cichocki N."/>
            <person name="Clum A."/>
            <person name="Culley D."/>
            <person name="Crous P.W."/>
            <person name="Fauchery L."/>
            <person name="Girlanda M."/>
            <person name="Hayes R."/>
            <person name="Keri Z."/>
            <person name="Labutti K."/>
            <person name="Lipzen A."/>
            <person name="Lombard V."/>
            <person name="Magnuson J."/>
            <person name="Maillard F."/>
            <person name="Morin E."/>
            <person name="Murat C."/>
            <person name="Nolan M."/>
            <person name="Ohm R."/>
            <person name="Pangilinan J."/>
            <person name="Pereira M."/>
            <person name="Perotto S."/>
            <person name="Peter M."/>
            <person name="Riley R."/>
            <person name="Sitrit Y."/>
            <person name="Stielow B."/>
            <person name="Szollosi G."/>
            <person name="Zifcakova L."/>
            <person name="Stursova M."/>
            <person name="Spatafora J.W."/>
            <person name="Tedersoo L."/>
            <person name="Vaario L.-M."/>
            <person name="Yamada A."/>
            <person name="Yan M."/>
            <person name="Wang P."/>
            <person name="Xu J."/>
            <person name="Bruns T."/>
            <person name="Baldrian P."/>
            <person name="Vilgalys R."/>
            <person name="Henrissat B."/>
            <person name="Grigoriev I.V."/>
            <person name="Hibbett D."/>
            <person name="Nagy L.G."/>
            <person name="Martin F.M."/>
        </authorList>
    </citation>
    <scope>NUCLEOTIDE SEQUENCE</scope>
    <source>
        <strain evidence="1">P2</strain>
    </source>
</reference>
<evidence type="ECO:0000313" key="2">
    <source>
        <dbReference type="Proteomes" id="UP000886501"/>
    </source>
</evidence>
<accession>A0ACB6Z4H3</accession>
<gene>
    <name evidence="1" type="ORF">BDM02DRAFT_3150382</name>
</gene>
<comment type="caution">
    <text evidence="1">The sequence shown here is derived from an EMBL/GenBank/DDBJ whole genome shotgun (WGS) entry which is preliminary data.</text>
</comment>
<organism evidence="1 2">
    <name type="scientific">Thelephora ganbajun</name>
    <name type="common">Ganba fungus</name>
    <dbReference type="NCBI Taxonomy" id="370292"/>
    <lineage>
        <taxon>Eukaryota</taxon>
        <taxon>Fungi</taxon>
        <taxon>Dikarya</taxon>
        <taxon>Basidiomycota</taxon>
        <taxon>Agaricomycotina</taxon>
        <taxon>Agaricomycetes</taxon>
        <taxon>Thelephorales</taxon>
        <taxon>Thelephoraceae</taxon>
        <taxon>Thelephora</taxon>
    </lineage>
</organism>
<proteinExistence type="predicted"/>
<reference evidence="1" key="2">
    <citation type="journal article" date="2020" name="Nat. Commun.">
        <title>Large-scale genome sequencing of mycorrhizal fungi provides insights into the early evolution of symbiotic traits.</title>
        <authorList>
            <person name="Miyauchi S."/>
            <person name="Kiss E."/>
            <person name="Kuo A."/>
            <person name="Drula E."/>
            <person name="Kohler A."/>
            <person name="Sanchez-Garcia M."/>
            <person name="Morin E."/>
            <person name="Andreopoulos B."/>
            <person name="Barry K.W."/>
            <person name="Bonito G."/>
            <person name="Buee M."/>
            <person name="Carver A."/>
            <person name="Chen C."/>
            <person name="Cichocki N."/>
            <person name="Clum A."/>
            <person name="Culley D."/>
            <person name="Crous P.W."/>
            <person name="Fauchery L."/>
            <person name="Girlanda M."/>
            <person name="Hayes R.D."/>
            <person name="Keri Z."/>
            <person name="LaButti K."/>
            <person name="Lipzen A."/>
            <person name="Lombard V."/>
            <person name="Magnuson J."/>
            <person name="Maillard F."/>
            <person name="Murat C."/>
            <person name="Nolan M."/>
            <person name="Ohm R.A."/>
            <person name="Pangilinan J."/>
            <person name="Pereira M.F."/>
            <person name="Perotto S."/>
            <person name="Peter M."/>
            <person name="Pfister S."/>
            <person name="Riley R."/>
            <person name="Sitrit Y."/>
            <person name="Stielow J.B."/>
            <person name="Szollosi G."/>
            <person name="Zifcakova L."/>
            <person name="Stursova M."/>
            <person name="Spatafora J.W."/>
            <person name="Tedersoo L."/>
            <person name="Vaario L.M."/>
            <person name="Yamada A."/>
            <person name="Yan M."/>
            <person name="Wang P."/>
            <person name="Xu J."/>
            <person name="Bruns T."/>
            <person name="Baldrian P."/>
            <person name="Vilgalys R."/>
            <person name="Dunand C."/>
            <person name="Henrissat B."/>
            <person name="Grigoriev I.V."/>
            <person name="Hibbett D."/>
            <person name="Nagy L.G."/>
            <person name="Martin F.M."/>
        </authorList>
    </citation>
    <scope>NUCLEOTIDE SEQUENCE</scope>
    <source>
        <strain evidence="1">P2</strain>
    </source>
</reference>
<evidence type="ECO:0000313" key="1">
    <source>
        <dbReference type="EMBL" id="KAF9644422.1"/>
    </source>
</evidence>
<dbReference type="EMBL" id="MU118140">
    <property type="protein sequence ID" value="KAF9644422.1"/>
    <property type="molecule type" value="Genomic_DNA"/>
</dbReference>
<dbReference type="Proteomes" id="UP000886501">
    <property type="component" value="Unassembled WGS sequence"/>
</dbReference>